<feature type="domain" description="Iron-binding zinc finger CDGSH type" evidence="5">
    <location>
        <begin position="95"/>
        <end position="136"/>
    </location>
</feature>
<dbReference type="SMART" id="SM00704">
    <property type="entry name" value="ZnF_CDGSH"/>
    <property type="match status" value="2"/>
</dbReference>
<sequence length="212" mass="22439">MGKIREYEGKDITILYDVARCYHATECIHGAPAVFKKDARPWVHPDGEDAAKTAQIIQRCPTGALHYRPKDASLNETPQPENVVTVTEDGPLLARGDFEIALSDGTLRETRAAFCRCGASANKPFCDASHIKIGFHDPGPEAANATGSSVSTGIVKFNPARNGPLLASGSLTVRNAAGELAAQLQQTAFCRCGASANKPFCDGSHQGIAFAG</sequence>
<proteinExistence type="predicted"/>
<evidence type="ECO:0000313" key="7">
    <source>
        <dbReference type="Proteomes" id="UP000515312"/>
    </source>
</evidence>
<dbReference type="GO" id="GO:0046872">
    <property type="term" value="F:metal ion binding"/>
    <property type="evidence" value="ECO:0007669"/>
    <property type="project" value="UniProtKB-KW"/>
</dbReference>
<dbReference type="GO" id="GO:0005737">
    <property type="term" value="C:cytoplasm"/>
    <property type="evidence" value="ECO:0007669"/>
    <property type="project" value="UniProtKB-ARBA"/>
</dbReference>
<evidence type="ECO:0000256" key="2">
    <source>
        <dbReference type="ARBA" id="ARBA00022723"/>
    </source>
</evidence>
<dbReference type="Gene3D" id="3.40.5.90">
    <property type="entry name" value="CDGSH iron-sulfur domain, mitoNEET-type"/>
    <property type="match status" value="2"/>
</dbReference>
<dbReference type="Pfam" id="PF06902">
    <property type="entry name" value="Fer4_19"/>
    <property type="match status" value="1"/>
</dbReference>
<feature type="domain" description="Iron-binding zinc finger CDGSH type" evidence="5">
    <location>
        <begin position="175"/>
        <end position="211"/>
    </location>
</feature>
<dbReference type="KEGG" id="adin:H7849_22270"/>
<evidence type="ECO:0000256" key="3">
    <source>
        <dbReference type="ARBA" id="ARBA00023004"/>
    </source>
</evidence>
<keyword evidence="4" id="KW-0411">Iron-sulfur</keyword>
<dbReference type="GO" id="GO:0051537">
    <property type="term" value="F:2 iron, 2 sulfur cluster binding"/>
    <property type="evidence" value="ECO:0007669"/>
    <property type="project" value="UniProtKB-KW"/>
</dbReference>
<dbReference type="AlphaFoldDB" id="A0A7G8BGS3"/>
<evidence type="ECO:0000313" key="6">
    <source>
        <dbReference type="EMBL" id="QNI31743.1"/>
    </source>
</evidence>
<name>A0A7G8BGS3_9BACT</name>
<gene>
    <name evidence="6" type="ORF">H7849_22270</name>
</gene>
<dbReference type="InterPro" id="IPR018967">
    <property type="entry name" value="FeS-contain_CDGSH-typ"/>
</dbReference>
<dbReference type="Pfam" id="PF09360">
    <property type="entry name" value="zf-CDGSH"/>
    <property type="match status" value="2"/>
</dbReference>
<keyword evidence="7" id="KW-1185">Reference proteome</keyword>
<dbReference type="InterPro" id="IPR010693">
    <property type="entry name" value="Divergent_4Fe-4S_mono-cluster"/>
</dbReference>
<organism evidence="6 7">
    <name type="scientific">Alloacidobacterium dinghuense</name>
    <dbReference type="NCBI Taxonomy" id="2763107"/>
    <lineage>
        <taxon>Bacteria</taxon>
        <taxon>Pseudomonadati</taxon>
        <taxon>Acidobacteriota</taxon>
        <taxon>Terriglobia</taxon>
        <taxon>Terriglobales</taxon>
        <taxon>Acidobacteriaceae</taxon>
        <taxon>Alloacidobacterium</taxon>
    </lineage>
</organism>
<keyword evidence="2" id="KW-0479">Metal-binding</keyword>
<keyword evidence="3" id="KW-0408">Iron</keyword>
<evidence type="ECO:0000259" key="5">
    <source>
        <dbReference type="SMART" id="SM00704"/>
    </source>
</evidence>
<dbReference type="InterPro" id="IPR052950">
    <property type="entry name" value="CISD"/>
</dbReference>
<protein>
    <submittedName>
        <fullName evidence="6">CDGSH iron-sulfur domain-containing protein</fullName>
    </submittedName>
</protein>
<keyword evidence="1" id="KW-0001">2Fe-2S</keyword>
<dbReference type="Proteomes" id="UP000515312">
    <property type="component" value="Chromosome"/>
</dbReference>
<evidence type="ECO:0000256" key="1">
    <source>
        <dbReference type="ARBA" id="ARBA00022714"/>
    </source>
</evidence>
<dbReference type="InterPro" id="IPR042216">
    <property type="entry name" value="MitoNEET_CISD"/>
</dbReference>
<dbReference type="EMBL" id="CP060394">
    <property type="protein sequence ID" value="QNI31743.1"/>
    <property type="molecule type" value="Genomic_DNA"/>
</dbReference>
<accession>A0A7G8BGS3</accession>
<dbReference type="PANTHER" id="PTHR46491:SF3">
    <property type="entry name" value="CDGSH IRON-SULFUR DOMAIN-CONTAINING PROTEIN 3, MITOCHONDRIAL"/>
    <property type="match status" value="1"/>
</dbReference>
<dbReference type="RefSeq" id="WP_186742642.1">
    <property type="nucleotide sequence ID" value="NZ_CP060394.1"/>
</dbReference>
<evidence type="ECO:0000256" key="4">
    <source>
        <dbReference type="ARBA" id="ARBA00023014"/>
    </source>
</evidence>
<reference evidence="6 7" key="1">
    <citation type="submission" date="2020-08" db="EMBL/GenBank/DDBJ databases">
        <title>Edaphobacter telluris sp. nov. and Acidobacterium dinghuensis sp. nov., two acidobacteria isolated from forest soil.</title>
        <authorList>
            <person name="Fu J."/>
            <person name="Qiu L."/>
        </authorList>
    </citation>
    <scope>NUCLEOTIDE SEQUENCE [LARGE SCALE GENOMIC DNA]</scope>
    <source>
        <strain evidence="6">4Y35</strain>
    </source>
</reference>
<dbReference type="PANTHER" id="PTHR46491">
    <property type="entry name" value="CDGSH IRON SULFUR DOMAIN PROTEIN HOMOLOG"/>
    <property type="match status" value="1"/>
</dbReference>